<proteinExistence type="predicted"/>
<dbReference type="Pfam" id="PF12680">
    <property type="entry name" value="SnoaL_2"/>
    <property type="match status" value="1"/>
</dbReference>
<evidence type="ECO:0000259" key="2">
    <source>
        <dbReference type="Pfam" id="PF12680"/>
    </source>
</evidence>
<feature type="signal peptide" evidence="1">
    <location>
        <begin position="1"/>
        <end position="31"/>
    </location>
</feature>
<evidence type="ECO:0000313" key="4">
    <source>
        <dbReference type="Proteomes" id="UP001139682"/>
    </source>
</evidence>
<dbReference type="InterPro" id="IPR037401">
    <property type="entry name" value="SnoaL-like"/>
</dbReference>
<dbReference type="Proteomes" id="UP001139682">
    <property type="component" value="Unassembled WGS sequence"/>
</dbReference>
<comment type="caution">
    <text evidence="3">The sequence shown here is derived from an EMBL/GenBank/DDBJ whole genome shotgun (WGS) entry which is preliminary data.</text>
</comment>
<evidence type="ECO:0000313" key="3">
    <source>
        <dbReference type="EMBL" id="MCJ0973187.1"/>
    </source>
</evidence>
<gene>
    <name evidence="3" type="ORF">MST27_07360</name>
</gene>
<dbReference type="RefSeq" id="WP_243605352.1">
    <property type="nucleotide sequence ID" value="NZ_JALGRD010000003.1"/>
</dbReference>
<organism evidence="3 4">
    <name type="scientific">Stutzerimonas marianensis</name>
    <dbReference type="NCBI Taxonomy" id="2929513"/>
    <lineage>
        <taxon>Bacteria</taxon>
        <taxon>Pseudomonadati</taxon>
        <taxon>Pseudomonadota</taxon>
        <taxon>Gammaproteobacteria</taxon>
        <taxon>Pseudomonadales</taxon>
        <taxon>Pseudomonadaceae</taxon>
        <taxon>Stutzerimonas</taxon>
    </lineage>
</organism>
<reference evidence="3" key="1">
    <citation type="submission" date="2022-03" db="EMBL/GenBank/DDBJ databases">
        <title>Pseudomonas marianensis sp. nov., a marine bacterium isolated from deep-sea sediments of the Mariana Trench.</title>
        <authorList>
            <person name="Wei Y."/>
        </authorList>
    </citation>
    <scope>NUCLEOTIDE SEQUENCE</scope>
    <source>
        <strain evidence="3">PS1</strain>
    </source>
</reference>
<dbReference type="Gene3D" id="3.10.450.50">
    <property type="match status" value="1"/>
</dbReference>
<accession>A0A9X1W4I5</accession>
<evidence type="ECO:0000256" key="1">
    <source>
        <dbReference type="SAM" id="SignalP"/>
    </source>
</evidence>
<dbReference type="AlphaFoldDB" id="A0A9X1W4I5"/>
<name>A0A9X1W4I5_9GAMM</name>
<protein>
    <submittedName>
        <fullName evidence="3">Nuclear transport factor 2 family protein</fullName>
    </submittedName>
</protein>
<dbReference type="EMBL" id="JALGRD010000003">
    <property type="protein sequence ID" value="MCJ0973187.1"/>
    <property type="molecule type" value="Genomic_DNA"/>
</dbReference>
<keyword evidence="4" id="KW-1185">Reference proteome</keyword>
<keyword evidence="1" id="KW-0732">Signal</keyword>
<feature type="chain" id="PRO_5040984349" evidence="1">
    <location>
        <begin position="32"/>
        <end position="198"/>
    </location>
</feature>
<dbReference type="SUPFAM" id="SSF54427">
    <property type="entry name" value="NTF2-like"/>
    <property type="match status" value="1"/>
</dbReference>
<dbReference type="InterPro" id="IPR032710">
    <property type="entry name" value="NTF2-like_dom_sf"/>
</dbReference>
<sequence length="198" mass="21494">MITIARTKSLAAVIALATGVSVATLSTVALAASESNSKTQSADSLSVVMEFLSNTAPDKVEAAAERLVAPDATYVSLNFDNPELKEILPWTGTRKGPQAYSYTFLRVANYWDIEDFTVTDTIASGEDVAIFGKFTYRSVTVGQVFTSPFSILAKVRDGKMTYFQFLEDTYASSRSFRQSGSWTVKTTEDTAPFTVGAE</sequence>
<feature type="domain" description="SnoaL-like" evidence="2">
    <location>
        <begin position="62"/>
        <end position="162"/>
    </location>
</feature>